<keyword evidence="10 18" id="KW-0067">ATP-binding</keyword>
<evidence type="ECO:0000313" key="26">
    <source>
        <dbReference type="Proteomes" id="UP001237642"/>
    </source>
</evidence>
<dbReference type="PROSITE" id="PS50927">
    <property type="entry name" value="BULB_LECTIN"/>
    <property type="match status" value="1"/>
</dbReference>
<evidence type="ECO:0000313" key="25">
    <source>
        <dbReference type="EMBL" id="KAK1388974.1"/>
    </source>
</evidence>
<gene>
    <name evidence="25" type="ORF">POM88_017152</name>
</gene>
<comment type="subcellular location">
    <subcellularLocation>
        <location evidence="1">Cell membrane</location>
        <topology evidence="1">Single-pass type I membrane protein</topology>
    </subcellularLocation>
</comment>
<evidence type="ECO:0000259" key="23">
    <source>
        <dbReference type="PROSITE" id="PS50927"/>
    </source>
</evidence>
<feature type="transmembrane region" description="Helical" evidence="20">
    <location>
        <begin position="459"/>
        <end position="481"/>
    </location>
</feature>
<dbReference type="SUPFAM" id="SSF51110">
    <property type="entry name" value="alpha-D-mannose-specific plant lectins"/>
    <property type="match status" value="1"/>
</dbReference>
<evidence type="ECO:0000256" key="7">
    <source>
        <dbReference type="ARBA" id="ARBA00022734"/>
    </source>
</evidence>
<evidence type="ECO:0000256" key="16">
    <source>
        <dbReference type="ARBA" id="ARBA00047899"/>
    </source>
</evidence>
<proteinExistence type="inferred from homology"/>
<evidence type="ECO:0000256" key="13">
    <source>
        <dbReference type="ARBA" id="ARBA00023157"/>
    </source>
</evidence>
<organism evidence="25 26">
    <name type="scientific">Heracleum sosnowskyi</name>
    <dbReference type="NCBI Taxonomy" id="360622"/>
    <lineage>
        <taxon>Eukaryota</taxon>
        <taxon>Viridiplantae</taxon>
        <taxon>Streptophyta</taxon>
        <taxon>Embryophyta</taxon>
        <taxon>Tracheophyta</taxon>
        <taxon>Spermatophyta</taxon>
        <taxon>Magnoliopsida</taxon>
        <taxon>eudicotyledons</taxon>
        <taxon>Gunneridae</taxon>
        <taxon>Pentapetalae</taxon>
        <taxon>asterids</taxon>
        <taxon>campanulids</taxon>
        <taxon>Apiales</taxon>
        <taxon>Apiaceae</taxon>
        <taxon>Apioideae</taxon>
        <taxon>apioid superclade</taxon>
        <taxon>Tordylieae</taxon>
        <taxon>Tordyliinae</taxon>
        <taxon>Heracleum</taxon>
    </lineage>
</organism>
<evidence type="ECO:0000256" key="19">
    <source>
        <dbReference type="SAM" id="MobiDB-lite"/>
    </source>
</evidence>
<dbReference type="InterPro" id="IPR000858">
    <property type="entry name" value="S_locus_glycoprot_dom"/>
</dbReference>
<keyword evidence="9 18" id="KW-0418">Kinase</keyword>
<dbReference type="EC" id="2.7.11.1" evidence="18"/>
<dbReference type="InterPro" id="IPR021820">
    <property type="entry name" value="S-locus_recpt_kinase_C"/>
</dbReference>
<dbReference type="Gene3D" id="3.30.200.20">
    <property type="entry name" value="Phosphorylase Kinase, domain 1"/>
    <property type="match status" value="1"/>
</dbReference>
<keyword evidence="14 25" id="KW-0675">Receptor</keyword>
<keyword evidence="4 18" id="KW-0808">Transferase</keyword>
<evidence type="ECO:0000256" key="2">
    <source>
        <dbReference type="ARBA" id="ARBA00022475"/>
    </source>
</evidence>
<reference evidence="25" key="1">
    <citation type="submission" date="2023-02" db="EMBL/GenBank/DDBJ databases">
        <title>Genome of toxic invasive species Heracleum sosnowskyi carries increased number of genes despite the absence of recent whole-genome duplications.</title>
        <authorList>
            <person name="Schelkunov M."/>
            <person name="Shtratnikova V."/>
            <person name="Makarenko M."/>
            <person name="Klepikova A."/>
            <person name="Omelchenko D."/>
            <person name="Novikova G."/>
            <person name="Obukhova E."/>
            <person name="Bogdanov V."/>
            <person name="Penin A."/>
            <person name="Logacheva M."/>
        </authorList>
    </citation>
    <scope>NUCLEOTIDE SEQUENCE</scope>
    <source>
        <strain evidence="25">Hsosn_3</strain>
        <tissue evidence="25">Leaf</tissue>
    </source>
</reference>
<dbReference type="Pfam" id="PF08276">
    <property type="entry name" value="PAN_2"/>
    <property type="match status" value="1"/>
</dbReference>
<keyword evidence="7" id="KW-0430">Lectin</keyword>
<keyword evidence="8 18" id="KW-0547">Nucleotide-binding</keyword>
<sequence length="858" mass="96737">MAHAIFFMCTFLFYVCHLHLFCLGFRDTLKQGEWIHDGIDIDKIVSAGNIFQLAFFTPPGNSKGRYVGIRYCNSPEVIVWVAQREKPIPVGVSGTFGIDITSGNLKVSDRGYTTTYFSTNLTPSPTNTTAKLQDSGNLVLTDDRTNKTLWQSFEHPTDTFLPGMKMDENLNLTSWTSDNDPAPGGFSFLSDGLYTTDSLKPYWKFEKESTNSFISTQMNRISAVVLYLSGTTTSSSNIRKRISYCKNVSCSKVFDSYSRLLMRYDGKVQYLRWDLNFTRWSVVSKEPQGPCSLNGICGSSSRCKPDSDNYSCTCLPGYEPANEKDWKSREFSGGCKKISSNCKLDNTTIFELLQVAMVRSNTPHFKRNMSEDDCKSVCQHDCTCQAYSYRSDNRNRNQGSRGRCWYWLDDLIDIQEGLTDGNYSINFRHDPPSDIGQQGSSPQLTGDPKRKMKSSNLRGVIVATSVIFAVALLCCITCIFYRRVVAKGKDRNNKENQAPRLHDNEYLMDQDGQFGEDDKKDIDVPFFELESILAATDNFSQAHKLGQGGFGPVYKGKFPDGAEIAVKRLSSDSGQGFIEFKNEVVLIAKLQHRNLVRLLGYCIKGNEKILLYEYMPNKSLDAFLFDEKLRMLLNWATRFDIIVGVARGLLYLHQDSRLRIIHRDMKASNILLDEEMNPKISDFGLARIVGRRETESNTTRVIGTYGYMAPEYALEGQFSVKSDAFSFGVVVLEIISGKKITGFFDSQLALSLLGYAWSLWKEEKLMTLLDETLVGSCNDSEVLKCITIGLLCVQEDPNDRPDMSKVVFMLSGETETLPIPKQPAFVTRKRFYGTTSSSSTKPETLSKNEITFTVEDGR</sequence>
<keyword evidence="11 20" id="KW-1133">Transmembrane helix</keyword>
<dbReference type="Gene3D" id="2.90.10.10">
    <property type="entry name" value="Bulb-type lectin domain"/>
    <property type="match status" value="1"/>
</dbReference>
<dbReference type="EMBL" id="JAUIZM010000004">
    <property type="protein sequence ID" value="KAK1388974.1"/>
    <property type="molecule type" value="Genomic_DNA"/>
</dbReference>
<evidence type="ECO:0000256" key="3">
    <source>
        <dbReference type="ARBA" id="ARBA00022527"/>
    </source>
</evidence>
<keyword evidence="15" id="KW-0325">Glycoprotein</keyword>
<feature type="domain" description="Bulb-type lectin" evidence="23">
    <location>
        <begin position="36"/>
        <end position="153"/>
    </location>
</feature>
<feature type="domain" description="Protein kinase" evidence="22">
    <location>
        <begin position="539"/>
        <end position="825"/>
    </location>
</feature>
<dbReference type="GO" id="GO:0030246">
    <property type="term" value="F:carbohydrate binding"/>
    <property type="evidence" value="ECO:0007669"/>
    <property type="project" value="UniProtKB-KW"/>
</dbReference>
<evidence type="ECO:0000256" key="1">
    <source>
        <dbReference type="ARBA" id="ARBA00004251"/>
    </source>
</evidence>
<comment type="catalytic activity">
    <reaction evidence="17 18">
        <text>L-seryl-[protein] + ATP = O-phospho-L-seryl-[protein] + ADP + H(+)</text>
        <dbReference type="Rhea" id="RHEA:17989"/>
        <dbReference type="Rhea" id="RHEA-COMP:9863"/>
        <dbReference type="Rhea" id="RHEA-COMP:11604"/>
        <dbReference type="ChEBI" id="CHEBI:15378"/>
        <dbReference type="ChEBI" id="CHEBI:29999"/>
        <dbReference type="ChEBI" id="CHEBI:30616"/>
        <dbReference type="ChEBI" id="CHEBI:83421"/>
        <dbReference type="ChEBI" id="CHEBI:456216"/>
        <dbReference type="EC" id="2.7.11.1"/>
    </reaction>
</comment>
<dbReference type="CDD" id="cd00028">
    <property type="entry name" value="B_lectin"/>
    <property type="match status" value="1"/>
</dbReference>
<keyword evidence="2" id="KW-1003">Cell membrane</keyword>
<dbReference type="InterPro" id="IPR003609">
    <property type="entry name" value="Pan_app"/>
</dbReference>
<dbReference type="InterPro" id="IPR001245">
    <property type="entry name" value="Ser-Thr/Tyr_kinase_cat_dom"/>
</dbReference>
<dbReference type="CDD" id="cd01098">
    <property type="entry name" value="PAN_AP_plant"/>
    <property type="match status" value="1"/>
</dbReference>
<dbReference type="InterPro" id="IPR008271">
    <property type="entry name" value="Ser/Thr_kinase_AS"/>
</dbReference>
<evidence type="ECO:0000256" key="17">
    <source>
        <dbReference type="ARBA" id="ARBA00048679"/>
    </source>
</evidence>
<dbReference type="SUPFAM" id="SSF56112">
    <property type="entry name" value="Protein kinase-like (PK-like)"/>
    <property type="match status" value="1"/>
</dbReference>
<dbReference type="Pfam" id="PF07714">
    <property type="entry name" value="PK_Tyr_Ser-Thr"/>
    <property type="match status" value="1"/>
</dbReference>
<feature type="domain" description="Apple" evidence="24">
    <location>
        <begin position="342"/>
        <end position="430"/>
    </location>
</feature>
<dbReference type="SMART" id="SM00473">
    <property type="entry name" value="PAN_AP"/>
    <property type="match status" value="1"/>
</dbReference>
<evidence type="ECO:0000259" key="24">
    <source>
        <dbReference type="PROSITE" id="PS50948"/>
    </source>
</evidence>
<comment type="similarity">
    <text evidence="18">Belongs to the protein kinase superfamily. Ser/Thr protein kinase family.</text>
</comment>
<dbReference type="PANTHER" id="PTHR27002">
    <property type="entry name" value="RECEPTOR-LIKE SERINE/THREONINE-PROTEIN KINASE SD1-8"/>
    <property type="match status" value="1"/>
</dbReference>
<evidence type="ECO:0000259" key="22">
    <source>
        <dbReference type="PROSITE" id="PS50011"/>
    </source>
</evidence>
<evidence type="ECO:0000256" key="21">
    <source>
        <dbReference type="SAM" id="SignalP"/>
    </source>
</evidence>
<dbReference type="PANTHER" id="PTHR27002:SF1111">
    <property type="entry name" value="NON-SPECIFIC SERINE_THREONINE PROTEIN KINASE"/>
    <property type="match status" value="1"/>
</dbReference>
<keyword evidence="6 21" id="KW-0732">Signal</keyword>
<dbReference type="PIRSF" id="PIRSF000641">
    <property type="entry name" value="SRK"/>
    <property type="match status" value="1"/>
</dbReference>
<name>A0AAD8IN02_9APIA</name>
<comment type="caution">
    <text evidence="25">The sequence shown here is derived from an EMBL/GenBank/DDBJ whole genome shotgun (WGS) entry which is preliminary data.</text>
</comment>
<dbReference type="Pfam" id="PF01453">
    <property type="entry name" value="B_lectin"/>
    <property type="match status" value="1"/>
</dbReference>
<dbReference type="Pfam" id="PF11883">
    <property type="entry name" value="DUF3403"/>
    <property type="match status" value="1"/>
</dbReference>
<protein>
    <recommendedName>
        <fullName evidence="18">Receptor-like serine/threonine-protein kinase</fullName>
        <ecNumber evidence="18">2.7.11.1</ecNumber>
    </recommendedName>
</protein>
<dbReference type="InterPro" id="IPR001480">
    <property type="entry name" value="Bulb-type_lectin_dom"/>
</dbReference>
<feature type="signal peptide" evidence="21">
    <location>
        <begin position="1"/>
        <end position="24"/>
    </location>
</feature>
<dbReference type="AlphaFoldDB" id="A0AAD8IN02"/>
<evidence type="ECO:0000256" key="12">
    <source>
        <dbReference type="ARBA" id="ARBA00023136"/>
    </source>
</evidence>
<evidence type="ECO:0000256" key="9">
    <source>
        <dbReference type="ARBA" id="ARBA00022777"/>
    </source>
</evidence>
<evidence type="ECO:0000256" key="4">
    <source>
        <dbReference type="ARBA" id="ARBA00022679"/>
    </source>
</evidence>
<evidence type="ECO:0000256" key="6">
    <source>
        <dbReference type="ARBA" id="ARBA00022729"/>
    </source>
</evidence>
<keyword evidence="3 18" id="KW-0723">Serine/threonine-protein kinase</keyword>
<dbReference type="PROSITE" id="PS50011">
    <property type="entry name" value="PROTEIN_KINASE_DOM"/>
    <property type="match status" value="1"/>
</dbReference>
<accession>A0AAD8IN02</accession>
<feature type="compositionally biased region" description="Polar residues" evidence="19">
    <location>
        <begin position="834"/>
        <end position="851"/>
    </location>
</feature>
<keyword evidence="26" id="KW-1185">Reference proteome</keyword>
<dbReference type="InterPro" id="IPR011009">
    <property type="entry name" value="Kinase-like_dom_sf"/>
</dbReference>
<evidence type="ECO:0000256" key="14">
    <source>
        <dbReference type="ARBA" id="ARBA00023170"/>
    </source>
</evidence>
<dbReference type="InterPro" id="IPR000719">
    <property type="entry name" value="Prot_kinase_dom"/>
</dbReference>
<dbReference type="SMART" id="SM00108">
    <property type="entry name" value="B_lectin"/>
    <property type="match status" value="1"/>
</dbReference>
<dbReference type="Proteomes" id="UP001237642">
    <property type="component" value="Unassembled WGS sequence"/>
</dbReference>
<evidence type="ECO:0000256" key="5">
    <source>
        <dbReference type="ARBA" id="ARBA00022692"/>
    </source>
</evidence>
<dbReference type="CDD" id="cd00053">
    <property type="entry name" value="EGF"/>
    <property type="match status" value="1"/>
</dbReference>
<keyword evidence="12 20" id="KW-0472">Membrane</keyword>
<dbReference type="PROSITE" id="PS50948">
    <property type="entry name" value="PAN"/>
    <property type="match status" value="1"/>
</dbReference>
<feature type="compositionally biased region" description="Polar residues" evidence="19">
    <location>
        <begin position="435"/>
        <end position="444"/>
    </location>
</feature>
<dbReference type="GO" id="GO:0005886">
    <property type="term" value="C:plasma membrane"/>
    <property type="evidence" value="ECO:0007669"/>
    <property type="project" value="UniProtKB-SubCell"/>
</dbReference>
<dbReference type="InterPro" id="IPR024171">
    <property type="entry name" value="SRK-like_kinase"/>
</dbReference>
<evidence type="ECO:0000256" key="10">
    <source>
        <dbReference type="ARBA" id="ARBA00022840"/>
    </source>
</evidence>
<feature type="region of interest" description="Disordered" evidence="19">
    <location>
        <begin position="834"/>
        <end position="858"/>
    </location>
</feature>
<dbReference type="GO" id="GO:0004674">
    <property type="term" value="F:protein serine/threonine kinase activity"/>
    <property type="evidence" value="ECO:0007669"/>
    <property type="project" value="UniProtKB-KW"/>
</dbReference>
<dbReference type="GO" id="GO:0048544">
    <property type="term" value="P:recognition of pollen"/>
    <property type="evidence" value="ECO:0007669"/>
    <property type="project" value="InterPro"/>
</dbReference>
<keyword evidence="13" id="KW-1015">Disulfide bond</keyword>
<evidence type="ECO:0000256" key="18">
    <source>
        <dbReference type="PIRNR" id="PIRNR000641"/>
    </source>
</evidence>
<reference evidence="25" key="2">
    <citation type="submission" date="2023-05" db="EMBL/GenBank/DDBJ databases">
        <authorList>
            <person name="Schelkunov M.I."/>
        </authorList>
    </citation>
    <scope>NUCLEOTIDE SEQUENCE</scope>
    <source>
        <strain evidence="25">Hsosn_3</strain>
        <tissue evidence="25">Leaf</tissue>
    </source>
</reference>
<dbReference type="Pfam" id="PF00954">
    <property type="entry name" value="S_locus_glycop"/>
    <property type="match status" value="1"/>
</dbReference>
<dbReference type="SMART" id="SM00220">
    <property type="entry name" value="S_TKc"/>
    <property type="match status" value="1"/>
</dbReference>
<dbReference type="GO" id="GO:0005524">
    <property type="term" value="F:ATP binding"/>
    <property type="evidence" value="ECO:0007669"/>
    <property type="project" value="UniProtKB-KW"/>
</dbReference>
<evidence type="ECO:0000256" key="8">
    <source>
        <dbReference type="ARBA" id="ARBA00022741"/>
    </source>
</evidence>
<dbReference type="FunFam" id="3.30.200.20:FF:000330">
    <property type="entry name" value="G-type lectin S-receptor-like serine/threonine-protein kinase At4g03230"/>
    <property type="match status" value="1"/>
</dbReference>
<dbReference type="PROSITE" id="PS00108">
    <property type="entry name" value="PROTEIN_KINASE_ST"/>
    <property type="match status" value="1"/>
</dbReference>
<feature type="chain" id="PRO_5041925629" description="Receptor-like serine/threonine-protein kinase" evidence="21">
    <location>
        <begin position="25"/>
        <end position="858"/>
    </location>
</feature>
<dbReference type="Gene3D" id="1.10.510.10">
    <property type="entry name" value="Transferase(Phosphotransferase) domain 1"/>
    <property type="match status" value="1"/>
</dbReference>
<dbReference type="CDD" id="cd14066">
    <property type="entry name" value="STKc_IRAK"/>
    <property type="match status" value="1"/>
</dbReference>
<evidence type="ECO:0000256" key="20">
    <source>
        <dbReference type="SAM" id="Phobius"/>
    </source>
</evidence>
<feature type="region of interest" description="Disordered" evidence="19">
    <location>
        <begin position="427"/>
        <end position="451"/>
    </location>
</feature>
<evidence type="ECO:0000256" key="15">
    <source>
        <dbReference type="ARBA" id="ARBA00023180"/>
    </source>
</evidence>
<keyword evidence="5 20" id="KW-0812">Transmembrane</keyword>
<evidence type="ECO:0000256" key="11">
    <source>
        <dbReference type="ARBA" id="ARBA00022989"/>
    </source>
</evidence>
<comment type="catalytic activity">
    <reaction evidence="16 18">
        <text>L-threonyl-[protein] + ATP = O-phospho-L-threonyl-[protein] + ADP + H(+)</text>
        <dbReference type="Rhea" id="RHEA:46608"/>
        <dbReference type="Rhea" id="RHEA-COMP:11060"/>
        <dbReference type="Rhea" id="RHEA-COMP:11605"/>
        <dbReference type="ChEBI" id="CHEBI:15378"/>
        <dbReference type="ChEBI" id="CHEBI:30013"/>
        <dbReference type="ChEBI" id="CHEBI:30616"/>
        <dbReference type="ChEBI" id="CHEBI:61977"/>
        <dbReference type="ChEBI" id="CHEBI:456216"/>
        <dbReference type="EC" id="2.7.11.1"/>
    </reaction>
</comment>
<dbReference type="FunFam" id="1.10.510.10:FF:000060">
    <property type="entry name" value="G-type lectin S-receptor-like serine/threonine-protein kinase"/>
    <property type="match status" value="1"/>
</dbReference>
<dbReference type="InterPro" id="IPR036426">
    <property type="entry name" value="Bulb-type_lectin_dom_sf"/>
</dbReference>